<comment type="caution">
    <text evidence="11">The sequence shown here is derived from an EMBL/GenBank/DDBJ whole genome shotgun (WGS) entry which is preliminary data.</text>
</comment>
<evidence type="ECO:0000256" key="1">
    <source>
        <dbReference type="ARBA" id="ARBA00009692"/>
    </source>
</evidence>
<dbReference type="InterPro" id="IPR001261">
    <property type="entry name" value="ArgE/DapE_CS"/>
</dbReference>
<feature type="binding site" evidence="7 9">
    <location>
        <position position="383"/>
    </location>
    <ligand>
        <name>Zn(2+)</name>
        <dbReference type="ChEBI" id="CHEBI:29105"/>
        <label>2</label>
    </ligand>
</feature>
<keyword evidence="7" id="KW-0963">Cytoplasm</keyword>
<name>A0A511NC12_9FLAO</name>
<evidence type="ECO:0000256" key="4">
    <source>
        <dbReference type="ARBA" id="ARBA00022801"/>
    </source>
</evidence>
<dbReference type="PIRSF" id="PIRSF037215">
    <property type="entry name" value="Peptidase_M20B"/>
    <property type="match status" value="1"/>
</dbReference>
<evidence type="ECO:0000256" key="5">
    <source>
        <dbReference type="ARBA" id="ARBA00022833"/>
    </source>
</evidence>
<dbReference type="PROSITE" id="PS00759">
    <property type="entry name" value="ARGE_DAPE_CPG2_2"/>
    <property type="match status" value="1"/>
</dbReference>
<keyword evidence="6 7" id="KW-0482">Metalloprotease</keyword>
<dbReference type="RefSeq" id="WP_019973634.1">
    <property type="nucleotide sequence ID" value="NZ_BJXC01000001.1"/>
</dbReference>
<dbReference type="Pfam" id="PF07687">
    <property type="entry name" value="M20_dimer"/>
    <property type="match status" value="1"/>
</dbReference>
<comment type="catalytic activity">
    <reaction evidence="7">
        <text>Release of the N-terminal residue from a tripeptide.</text>
        <dbReference type="EC" id="3.4.11.4"/>
    </reaction>
</comment>
<dbReference type="GeneID" id="84648437"/>
<dbReference type="SUPFAM" id="SSF53187">
    <property type="entry name" value="Zn-dependent exopeptidases"/>
    <property type="match status" value="1"/>
</dbReference>
<organism evidence="11 12">
    <name type="scientific">Empedobacter brevis NBRC 14943 = ATCC 43319</name>
    <dbReference type="NCBI Taxonomy" id="1218108"/>
    <lineage>
        <taxon>Bacteria</taxon>
        <taxon>Pseudomonadati</taxon>
        <taxon>Bacteroidota</taxon>
        <taxon>Flavobacteriia</taxon>
        <taxon>Flavobacteriales</taxon>
        <taxon>Weeksellaceae</taxon>
        <taxon>Empedobacter</taxon>
    </lineage>
</organism>
<keyword evidence="7" id="KW-0031">Aminopeptidase</keyword>
<dbReference type="CDD" id="cd03892">
    <property type="entry name" value="M20_peptT"/>
    <property type="match status" value="1"/>
</dbReference>
<keyword evidence="5 7" id="KW-0862">Zinc</keyword>
<feature type="binding site" evidence="7 9">
    <location>
        <position position="144"/>
    </location>
    <ligand>
        <name>Zn(2+)</name>
        <dbReference type="ChEBI" id="CHEBI:29105"/>
        <label>2</label>
    </ligand>
</feature>
<feature type="binding site" evidence="7 9">
    <location>
        <position position="144"/>
    </location>
    <ligand>
        <name>Zn(2+)</name>
        <dbReference type="ChEBI" id="CHEBI:29105"/>
        <label>1</label>
    </ligand>
</feature>
<comment type="cofactor">
    <cofactor evidence="7 9">
        <name>Zn(2+)</name>
        <dbReference type="ChEBI" id="CHEBI:29105"/>
    </cofactor>
    <text evidence="7 9">Binds 2 Zn(2+) ions per subunit.</text>
</comment>
<keyword evidence="12" id="KW-1185">Reference proteome</keyword>
<dbReference type="STRING" id="1218108.GCA_000382425_00134"/>
<comment type="similarity">
    <text evidence="1 7">Belongs to the peptidase M20B family.</text>
</comment>
<dbReference type="Gene3D" id="3.30.70.360">
    <property type="match status" value="1"/>
</dbReference>
<dbReference type="GO" id="GO:0008237">
    <property type="term" value="F:metallopeptidase activity"/>
    <property type="evidence" value="ECO:0007669"/>
    <property type="project" value="UniProtKB-KW"/>
</dbReference>
<reference evidence="11 12" key="1">
    <citation type="submission" date="2019-07" db="EMBL/GenBank/DDBJ databases">
        <title>Whole genome shotgun sequence of Empedobacter brevis NBRC 14943.</title>
        <authorList>
            <person name="Hosoyama A."/>
            <person name="Uohara A."/>
            <person name="Ohji S."/>
            <person name="Ichikawa N."/>
        </authorList>
    </citation>
    <scope>NUCLEOTIDE SEQUENCE [LARGE SCALE GENOMIC DNA]</scope>
    <source>
        <strain evidence="11 12">NBRC 14943</strain>
    </source>
</reference>
<sequence length="413" mass="46259">MQTEWREKLVTRFLKYVKTYTESEAFLEKFPSTDRQWDLANYLVEELKQIGLEDVSIDENGYVFGYIPSTVDHEVPTIGFVSHMDTSPDFSGENVQPQIWENYDGGDIKLNDSMILSPNEFPELLQYKGQTIITTDGTTLLGADDKAGVAEIVTAAEYLIAHPEIKHGRIAVGFTPDEEVGRGADFFNVEKFGAEWGYTMDGSEIGELEYENFNAASGIVTIKGKSVHPGYAKDKMINASNIAMEFAAQLPNDEVPELTDGREGFFHLAKMSGNVSEAKLVYIIRDHDMEQYEARKALFLQIAEDIQERFDHEVIKVEVSDQYFNMIEKVKEKFQSVEIAEQALKDCGVTPNIKPIRGGTDGARLSFMGLPCPNIFAGGHNFHGPYEYVPVESMEKATEIIVRIAELTAEGAK</sequence>
<dbReference type="EMBL" id="BJXC01000001">
    <property type="protein sequence ID" value="GEM50345.1"/>
    <property type="molecule type" value="Genomic_DNA"/>
</dbReference>
<feature type="domain" description="Peptidase M20 dimerisation" evidence="10">
    <location>
        <begin position="210"/>
        <end position="308"/>
    </location>
</feature>
<dbReference type="SUPFAM" id="SSF55031">
    <property type="entry name" value="Bacterial exopeptidase dimerisation domain"/>
    <property type="match status" value="1"/>
</dbReference>
<evidence type="ECO:0000256" key="9">
    <source>
        <dbReference type="PIRSR" id="PIRSR037215-2"/>
    </source>
</evidence>
<proteinExistence type="inferred from homology"/>
<dbReference type="GO" id="GO:0043171">
    <property type="term" value="P:peptide catabolic process"/>
    <property type="evidence" value="ECO:0007669"/>
    <property type="project" value="UniProtKB-UniRule"/>
</dbReference>
<dbReference type="OrthoDB" id="9804934at2"/>
<dbReference type="PANTHER" id="PTHR42994">
    <property type="entry name" value="PEPTIDASE T"/>
    <property type="match status" value="1"/>
</dbReference>
<keyword evidence="4 7" id="KW-0378">Hydrolase</keyword>
<dbReference type="Proteomes" id="UP000321245">
    <property type="component" value="Unassembled WGS sequence"/>
</dbReference>
<protein>
    <recommendedName>
        <fullName evidence="7">Peptidase T</fullName>
        <ecNumber evidence="7">3.4.11.4</ecNumber>
    </recommendedName>
    <alternativeName>
        <fullName evidence="7">Aminotripeptidase</fullName>
        <shortName evidence="7">Tripeptidase</shortName>
    </alternativeName>
    <alternativeName>
        <fullName evidence="7">Tripeptide aminopeptidase</fullName>
    </alternativeName>
</protein>
<dbReference type="NCBIfam" id="NF009920">
    <property type="entry name" value="PRK13381.1"/>
    <property type="match status" value="1"/>
</dbReference>
<evidence type="ECO:0000259" key="10">
    <source>
        <dbReference type="Pfam" id="PF07687"/>
    </source>
</evidence>
<dbReference type="InterPro" id="IPR010161">
    <property type="entry name" value="Peptidase_M20B"/>
</dbReference>
<evidence type="ECO:0000313" key="11">
    <source>
        <dbReference type="EMBL" id="GEM50345.1"/>
    </source>
</evidence>
<dbReference type="InterPro" id="IPR036264">
    <property type="entry name" value="Bact_exopeptidase_dim_dom"/>
</dbReference>
<dbReference type="PANTHER" id="PTHR42994:SF1">
    <property type="entry name" value="PEPTIDASE T"/>
    <property type="match status" value="1"/>
</dbReference>
<feature type="active site" evidence="7 8">
    <location>
        <position position="85"/>
    </location>
</feature>
<gene>
    <name evidence="7 11" type="primary">pepT</name>
    <name evidence="11" type="ORF">EB1_01350</name>
</gene>
<feature type="binding site" evidence="7 9">
    <location>
        <position position="201"/>
    </location>
    <ligand>
        <name>Zn(2+)</name>
        <dbReference type="ChEBI" id="CHEBI:29105"/>
        <label>1</label>
    </ligand>
</feature>
<dbReference type="GO" id="GO:0006508">
    <property type="term" value="P:proteolysis"/>
    <property type="evidence" value="ECO:0007669"/>
    <property type="project" value="UniProtKB-UniRule"/>
</dbReference>
<evidence type="ECO:0000256" key="6">
    <source>
        <dbReference type="ARBA" id="ARBA00023049"/>
    </source>
</evidence>
<dbReference type="GO" id="GO:0045148">
    <property type="term" value="F:tripeptide aminopeptidase activity"/>
    <property type="evidence" value="ECO:0007669"/>
    <property type="project" value="UniProtKB-UniRule"/>
</dbReference>
<accession>A0A511NC12</accession>
<evidence type="ECO:0000256" key="3">
    <source>
        <dbReference type="ARBA" id="ARBA00022723"/>
    </source>
</evidence>
<feature type="active site" description="Proton acceptor" evidence="7 8">
    <location>
        <position position="178"/>
    </location>
</feature>
<evidence type="ECO:0000256" key="2">
    <source>
        <dbReference type="ARBA" id="ARBA00022670"/>
    </source>
</evidence>
<dbReference type="PROSITE" id="PS00758">
    <property type="entry name" value="ARGE_DAPE_CPG2_1"/>
    <property type="match status" value="1"/>
</dbReference>
<evidence type="ECO:0000313" key="12">
    <source>
        <dbReference type="Proteomes" id="UP000321245"/>
    </source>
</evidence>
<comment type="subcellular location">
    <subcellularLocation>
        <location evidence="7">Cytoplasm</location>
    </subcellularLocation>
</comment>
<evidence type="ECO:0000256" key="7">
    <source>
        <dbReference type="HAMAP-Rule" id="MF_00550"/>
    </source>
</evidence>
<dbReference type="GO" id="GO:0008270">
    <property type="term" value="F:zinc ion binding"/>
    <property type="evidence" value="ECO:0007669"/>
    <property type="project" value="UniProtKB-UniRule"/>
</dbReference>
<dbReference type="InterPro" id="IPR002933">
    <property type="entry name" value="Peptidase_M20"/>
</dbReference>
<dbReference type="EC" id="3.4.11.4" evidence="7"/>
<keyword evidence="3 7" id="KW-0479">Metal-binding</keyword>
<dbReference type="GO" id="GO:0005737">
    <property type="term" value="C:cytoplasm"/>
    <property type="evidence" value="ECO:0007669"/>
    <property type="project" value="UniProtKB-SubCell"/>
</dbReference>
<dbReference type="Gene3D" id="3.40.630.10">
    <property type="entry name" value="Zn peptidases"/>
    <property type="match status" value="1"/>
</dbReference>
<dbReference type="NCBIfam" id="TIGR01882">
    <property type="entry name" value="peptidase-T"/>
    <property type="match status" value="1"/>
</dbReference>
<dbReference type="NCBIfam" id="NF003976">
    <property type="entry name" value="PRK05469.1"/>
    <property type="match status" value="1"/>
</dbReference>
<feature type="binding site" evidence="7 9">
    <location>
        <position position="179"/>
    </location>
    <ligand>
        <name>Zn(2+)</name>
        <dbReference type="ChEBI" id="CHEBI:29105"/>
        <label>2</label>
    </ligand>
</feature>
<dbReference type="AlphaFoldDB" id="A0A511NC12"/>
<dbReference type="HAMAP" id="MF_00550">
    <property type="entry name" value="Aminopeptidase_M20"/>
    <property type="match status" value="1"/>
</dbReference>
<feature type="binding site" evidence="7 9">
    <location>
        <position position="83"/>
    </location>
    <ligand>
        <name>Zn(2+)</name>
        <dbReference type="ChEBI" id="CHEBI:29105"/>
        <label>1</label>
    </ligand>
</feature>
<comment type="function">
    <text evidence="7">Cleaves the N-terminal amino acid of tripeptides.</text>
</comment>
<evidence type="ECO:0000256" key="8">
    <source>
        <dbReference type="PIRSR" id="PIRSR037215-1"/>
    </source>
</evidence>
<keyword evidence="2 7" id="KW-0645">Protease</keyword>
<dbReference type="Pfam" id="PF01546">
    <property type="entry name" value="Peptidase_M20"/>
    <property type="match status" value="1"/>
</dbReference>
<dbReference type="InterPro" id="IPR011650">
    <property type="entry name" value="Peptidase_M20_dimer"/>
</dbReference>